<dbReference type="Proteomes" id="UP000824469">
    <property type="component" value="Unassembled WGS sequence"/>
</dbReference>
<organism evidence="2 3">
    <name type="scientific">Taxus chinensis</name>
    <name type="common">Chinese yew</name>
    <name type="synonym">Taxus wallichiana var. chinensis</name>
    <dbReference type="NCBI Taxonomy" id="29808"/>
    <lineage>
        <taxon>Eukaryota</taxon>
        <taxon>Viridiplantae</taxon>
        <taxon>Streptophyta</taxon>
        <taxon>Embryophyta</taxon>
        <taxon>Tracheophyta</taxon>
        <taxon>Spermatophyta</taxon>
        <taxon>Pinopsida</taxon>
        <taxon>Pinidae</taxon>
        <taxon>Conifers II</taxon>
        <taxon>Cupressales</taxon>
        <taxon>Taxaceae</taxon>
        <taxon>Taxus</taxon>
    </lineage>
</organism>
<comment type="caution">
    <text evidence="2">The sequence shown here is derived from an EMBL/GenBank/DDBJ whole genome shotgun (WGS) entry which is preliminary data.</text>
</comment>
<keyword evidence="3" id="KW-1185">Reference proteome</keyword>
<evidence type="ECO:0000313" key="2">
    <source>
        <dbReference type="EMBL" id="KAH9295157.1"/>
    </source>
</evidence>
<sequence length="83" mass="9561">MDLKTKKFSTSRDVEFCEKKEQETPPQDLPDVDFLPIVKTKVDVPIDDETDDGDDGDDQIEPRPMGAVECIPKWYTSMLRDKK</sequence>
<feature type="region of interest" description="Disordered" evidence="1">
    <location>
        <begin position="1"/>
        <end position="65"/>
    </location>
</feature>
<reference evidence="2 3" key="1">
    <citation type="journal article" date="2021" name="Nat. Plants">
        <title>The Taxus genome provides insights into paclitaxel biosynthesis.</title>
        <authorList>
            <person name="Xiong X."/>
            <person name="Gou J."/>
            <person name="Liao Q."/>
            <person name="Li Y."/>
            <person name="Zhou Q."/>
            <person name="Bi G."/>
            <person name="Li C."/>
            <person name="Du R."/>
            <person name="Wang X."/>
            <person name="Sun T."/>
            <person name="Guo L."/>
            <person name="Liang H."/>
            <person name="Lu P."/>
            <person name="Wu Y."/>
            <person name="Zhang Z."/>
            <person name="Ro D.K."/>
            <person name="Shang Y."/>
            <person name="Huang S."/>
            <person name="Yan J."/>
        </authorList>
    </citation>
    <scope>NUCLEOTIDE SEQUENCE [LARGE SCALE GENOMIC DNA]</scope>
    <source>
        <strain evidence="2">Ta-2019</strain>
    </source>
</reference>
<evidence type="ECO:0000313" key="3">
    <source>
        <dbReference type="Proteomes" id="UP000824469"/>
    </source>
</evidence>
<dbReference type="EMBL" id="JAHRHJ020000011">
    <property type="protein sequence ID" value="KAH9295157.1"/>
    <property type="molecule type" value="Genomic_DNA"/>
</dbReference>
<name>A0AA38C6X1_TAXCH</name>
<feature type="compositionally biased region" description="Acidic residues" evidence="1">
    <location>
        <begin position="45"/>
        <end position="59"/>
    </location>
</feature>
<gene>
    <name evidence="2" type="ORF">KI387_038745</name>
</gene>
<protein>
    <submittedName>
        <fullName evidence="2">Uncharacterized protein</fullName>
    </submittedName>
</protein>
<feature type="compositionally biased region" description="Basic and acidic residues" evidence="1">
    <location>
        <begin position="1"/>
        <end position="23"/>
    </location>
</feature>
<evidence type="ECO:0000256" key="1">
    <source>
        <dbReference type="SAM" id="MobiDB-lite"/>
    </source>
</evidence>
<accession>A0AA38C6X1</accession>
<proteinExistence type="predicted"/>
<dbReference type="AlphaFoldDB" id="A0AA38C6X1"/>